<keyword evidence="1 2" id="KW-0732">Signal</keyword>
<sequence length="251" mass="27378">MKKLLLLLVIVASSTINYAQDALAFTVKDEVYNASNALDVSITYTSDVEIAAGAVEVTLWTVSGGVWSQQWRDSDFNKDPLPAGTDLTSTITIESLPAAIVNGDGNLMTNEELLAADPNPAPTGFTTYYYELRFTVRNQTWADLSWITEPAVDVNFTPTIPAASFIHVDPSTTASIDEEFLKDVKLFPNPTTGKINISGLETATAFSVYNAIGQEVKRFKNVNSTIDISELNSGIYILKSNNGLLRKIVKQ</sequence>
<protein>
    <recommendedName>
        <fullName evidence="3">Secretion system C-terminal sorting domain-containing protein</fullName>
    </recommendedName>
</protein>
<dbReference type="Proteomes" id="UP000092612">
    <property type="component" value="Unassembled WGS sequence"/>
</dbReference>
<dbReference type="NCBIfam" id="TIGR04183">
    <property type="entry name" value="Por_Secre_tail"/>
    <property type="match status" value="1"/>
</dbReference>
<dbReference type="EMBL" id="LSFL01000035">
    <property type="protein sequence ID" value="OBY63494.1"/>
    <property type="molecule type" value="Genomic_DNA"/>
</dbReference>
<dbReference type="AlphaFoldDB" id="A0A1B8TVA9"/>
<feature type="domain" description="Secretion system C-terminal sorting" evidence="3">
    <location>
        <begin position="186"/>
        <end position="245"/>
    </location>
</feature>
<reference evidence="5" key="1">
    <citation type="submission" date="2016-02" db="EMBL/GenBank/DDBJ databases">
        <title>Paenibacillus sp. LPB0068, isolated from Crassostrea gigas.</title>
        <authorList>
            <person name="Shin S.-K."/>
            <person name="Yi H."/>
        </authorList>
    </citation>
    <scope>NUCLEOTIDE SEQUENCE [LARGE SCALE GENOMIC DNA]</scope>
    <source>
        <strain evidence="5">KCTC 23969</strain>
    </source>
</reference>
<comment type="caution">
    <text evidence="4">The sequence shown here is derived from an EMBL/GenBank/DDBJ whole genome shotgun (WGS) entry which is preliminary data.</text>
</comment>
<dbReference type="KEGG" id="prn:BW723_03890"/>
<feature type="signal peptide" evidence="2">
    <location>
        <begin position="1"/>
        <end position="19"/>
    </location>
</feature>
<evidence type="ECO:0000256" key="2">
    <source>
        <dbReference type="SAM" id="SignalP"/>
    </source>
</evidence>
<evidence type="ECO:0000259" key="3">
    <source>
        <dbReference type="Pfam" id="PF18962"/>
    </source>
</evidence>
<feature type="chain" id="PRO_5008615639" description="Secretion system C-terminal sorting domain-containing protein" evidence="2">
    <location>
        <begin position="20"/>
        <end position="251"/>
    </location>
</feature>
<accession>A0A1B8TVA9</accession>
<dbReference type="Pfam" id="PF18962">
    <property type="entry name" value="Por_Secre_tail"/>
    <property type="match status" value="1"/>
</dbReference>
<gene>
    <name evidence="4" type="ORF">LPB301_11815</name>
</gene>
<organism evidence="4 5">
    <name type="scientific">Polaribacter reichenbachii</name>
    <dbReference type="NCBI Taxonomy" id="996801"/>
    <lineage>
        <taxon>Bacteria</taxon>
        <taxon>Pseudomonadati</taxon>
        <taxon>Bacteroidota</taxon>
        <taxon>Flavobacteriia</taxon>
        <taxon>Flavobacteriales</taxon>
        <taxon>Flavobacteriaceae</taxon>
    </lineage>
</organism>
<dbReference type="InterPro" id="IPR026444">
    <property type="entry name" value="Secre_tail"/>
</dbReference>
<evidence type="ECO:0000256" key="1">
    <source>
        <dbReference type="ARBA" id="ARBA00022729"/>
    </source>
</evidence>
<dbReference type="RefSeq" id="WP_068362020.1">
    <property type="nucleotide sequence ID" value="NZ_VRMM01000054.1"/>
</dbReference>
<evidence type="ECO:0000313" key="4">
    <source>
        <dbReference type="EMBL" id="OBY63494.1"/>
    </source>
</evidence>
<proteinExistence type="predicted"/>
<evidence type="ECO:0000313" key="5">
    <source>
        <dbReference type="Proteomes" id="UP000092612"/>
    </source>
</evidence>
<keyword evidence="5" id="KW-1185">Reference proteome</keyword>
<dbReference type="STRING" id="996801.BW723_03890"/>
<name>A0A1B8TVA9_9FLAO</name>